<evidence type="ECO:0000313" key="10">
    <source>
        <dbReference type="EMBL" id="CDQ82818.1"/>
    </source>
</evidence>
<feature type="region of interest" description="Disordered" evidence="8">
    <location>
        <begin position="440"/>
        <end position="482"/>
    </location>
</feature>
<feature type="domain" description="BZIP" evidence="9">
    <location>
        <begin position="592"/>
        <end position="635"/>
    </location>
</feature>
<evidence type="ECO:0000256" key="1">
    <source>
        <dbReference type="ARBA" id="ARBA00008157"/>
    </source>
</evidence>
<evidence type="ECO:0000259" key="9">
    <source>
        <dbReference type="PROSITE" id="PS50217"/>
    </source>
</evidence>
<keyword evidence="3" id="KW-0238">DNA-binding</keyword>
<keyword evidence="6" id="KW-0539">Nucleus</keyword>
<sequence length="712" mass="77818">MQNVKKYFTEGLIQFTILLSLIGVRVDVDSYLNGSYSPLEISDGPSSAYIQTPFHSLRDNWDGYSVHPKCPELDYFFACRRLLDEVRALGSPIRFPTQLSAWLVHQVPDSSEFREPPNSTSNSNVSAGLLSESTGEEANDTELLAVDESHTAPQLSGPGPYPSTGACEIPNEANISTSISSPILATKISHHVVKKYYVCIYKIVPKLPVSITAVVIVFVYAIKTEVEELKGRIQEYGDEGREEPVSLTQLALSSTLEHEGLLGSGAPLSSSEDPHPPDIDQHWSQFLSLPIYEFDDLDPLVPQQLSDLDADISSAISQDVSLRDAMVTGSVYDMIPPRGGVRTLVARQPRGPLFRLESTNSSNSSPGTTTGLVALPNAVVVNGTRNGSSSHGALEGCLDEAVFDQINLLGLDGCLETMDAQLLGILQGIDPRVLEDLDSDSGLSLESSSRGPDSPSASEVSSSSSSSFFEDEGGATGYSSEVDSLPSKSIANYHTWSPVDFSESVWHDHSYSSAAFSEPSATTFPHKAIKEEPFSDEDGEDDEARELSRDELRTRALHVPFSAAEIVSMPVEEFLELLEGHGLSPTQVAFLRDIRRRGKNKLAAQNCRKRKLDAITGLQEEVERLQAQRSRLLRERQHTAKALGAAGQRMEHLSRDIFSRLRDGSGRPLTPERYTLQCEANGRVVVQHIRRPSVATTTAGGKPDKRKKEKKP</sequence>
<feature type="compositionally biased region" description="Low complexity" evidence="8">
    <location>
        <begin position="440"/>
        <end position="467"/>
    </location>
</feature>
<dbReference type="GO" id="GO:0000981">
    <property type="term" value="F:DNA-binding transcription factor activity, RNA polymerase II-specific"/>
    <property type="evidence" value="ECO:0007669"/>
    <property type="project" value="TreeGrafter"/>
</dbReference>
<evidence type="ECO:0000256" key="6">
    <source>
        <dbReference type="ARBA" id="ARBA00023242"/>
    </source>
</evidence>
<keyword evidence="7" id="KW-0175">Coiled coil</keyword>
<dbReference type="InterPro" id="IPR047167">
    <property type="entry name" value="NFE2-like"/>
</dbReference>
<evidence type="ECO:0000256" key="3">
    <source>
        <dbReference type="ARBA" id="ARBA00023125"/>
    </source>
</evidence>
<feature type="region of interest" description="Disordered" evidence="8">
    <location>
        <begin position="690"/>
        <end position="712"/>
    </location>
</feature>
<name>A0A060XT43_ONCMY</name>
<dbReference type="GO" id="GO:0005634">
    <property type="term" value="C:nucleus"/>
    <property type="evidence" value="ECO:0007669"/>
    <property type="project" value="TreeGrafter"/>
</dbReference>
<evidence type="ECO:0000256" key="4">
    <source>
        <dbReference type="ARBA" id="ARBA00023159"/>
    </source>
</evidence>
<dbReference type="SMART" id="SM00338">
    <property type="entry name" value="BRLZ"/>
    <property type="match status" value="1"/>
</dbReference>
<dbReference type="InterPro" id="IPR004827">
    <property type="entry name" value="bZIP"/>
</dbReference>
<feature type="region of interest" description="Disordered" evidence="8">
    <location>
        <begin position="522"/>
        <end position="548"/>
    </location>
</feature>
<gene>
    <name evidence="10" type="ORF">GSONMT00057900001</name>
</gene>
<dbReference type="PROSITE" id="PS50217">
    <property type="entry name" value="BZIP"/>
    <property type="match status" value="1"/>
</dbReference>
<dbReference type="STRING" id="8022.A0A060XT43"/>
<keyword evidence="4" id="KW-0010">Activator</keyword>
<dbReference type="Proteomes" id="UP000193380">
    <property type="component" value="Unassembled WGS sequence"/>
</dbReference>
<keyword evidence="2" id="KW-0805">Transcription regulation</keyword>
<feature type="compositionally biased region" description="Acidic residues" evidence="8">
    <location>
        <begin position="534"/>
        <end position="544"/>
    </location>
</feature>
<dbReference type="CDD" id="cd14720">
    <property type="entry name" value="bZIP_NFE2-like"/>
    <property type="match status" value="1"/>
</dbReference>
<dbReference type="Pfam" id="PF03131">
    <property type="entry name" value="bZIP_Maf"/>
    <property type="match status" value="1"/>
</dbReference>
<reference evidence="10" key="1">
    <citation type="journal article" date="2014" name="Nat. Commun.">
        <title>The rainbow trout genome provides novel insights into evolution after whole-genome duplication in vertebrates.</title>
        <authorList>
            <person name="Berthelot C."/>
            <person name="Brunet F."/>
            <person name="Chalopin D."/>
            <person name="Juanchich A."/>
            <person name="Bernard M."/>
            <person name="Noel B."/>
            <person name="Bento P."/>
            <person name="Da Silva C."/>
            <person name="Labadie K."/>
            <person name="Alberti A."/>
            <person name="Aury J.M."/>
            <person name="Louis A."/>
            <person name="Dehais P."/>
            <person name="Bardou P."/>
            <person name="Montfort J."/>
            <person name="Klopp C."/>
            <person name="Cabau C."/>
            <person name="Gaspin C."/>
            <person name="Thorgaard G.H."/>
            <person name="Boussaha M."/>
            <person name="Quillet E."/>
            <person name="Guyomard R."/>
            <person name="Galiana D."/>
            <person name="Bobe J."/>
            <person name="Volff J.N."/>
            <person name="Genet C."/>
            <person name="Wincker P."/>
            <person name="Jaillon O."/>
            <person name="Roest Crollius H."/>
            <person name="Guiguen Y."/>
        </authorList>
    </citation>
    <scope>NUCLEOTIDE SEQUENCE [LARGE SCALE GENOMIC DNA]</scope>
</reference>
<accession>A0A060XT43</accession>
<dbReference type="PaxDb" id="8022-A0A060XT43"/>
<organism evidence="10 11">
    <name type="scientific">Oncorhynchus mykiss</name>
    <name type="common">Rainbow trout</name>
    <name type="synonym">Salmo gairdneri</name>
    <dbReference type="NCBI Taxonomy" id="8022"/>
    <lineage>
        <taxon>Eukaryota</taxon>
        <taxon>Metazoa</taxon>
        <taxon>Chordata</taxon>
        <taxon>Craniata</taxon>
        <taxon>Vertebrata</taxon>
        <taxon>Euteleostomi</taxon>
        <taxon>Actinopterygii</taxon>
        <taxon>Neopterygii</taxon>
        <taxon>Teleostei</taxon>
        <taxon>Protacanthopterygii</taxon>
        <taxon>Salmoniformes</taxon>
        <taxon>Salmonidae</taxon>
        <taxon>Salmoninae</taxon>
        <taxon>Oncorhynchus</taxon>
    </lineage>
</organism>
<dbReference type="PANTHER" id="PTHR24411:SF8">
    <property type="entry name" value="NUCLEAR FACTOR ERYTHROID 2-RELATED FACTOR 3"/>
    <property type="match status" value="1"/>
</dbReference>
<dbReference type="Gene3D" id="1.10.880.10">
    <property type="entry name" value="Transcription factor, Skn-1-like, DNA-binding domain"/>
    <property type="match status" value="1"/>
</dbReference>
<comment type="similarity">
    <text evidence="1">Belongs to the bZIP family. CNC subfamily.</text>
</comment>
<evidence type="ECO:0000313" key="11">
    <source>
        <dbReference type="Proteomes" id="UP000193380"/>
    </source>
</evidence>
<dbReference type="InterPro" id="IPR008917">
    <property type="entry name" value="TF_DNA-bd_sf"/>
</dbReference>
<protein>
    <recommendedName>
        <fullName evidence="9">BZIP domain-containing protein</fullName>
    </recommendedName>
</protein>
<dbReference type="AlphaFoldDB" id="A0A060XT43"/>
<proteinExistence type="inferred from homology"/>
<keyword evidence="5" id="KW-0804">Transcription</keyword>
<dbReference type="PANTHER" id="PTHR24411">
    <property type="entry name" value="NUCLEAR FACTOR ERYTHROID 2-RELATED FACTOR"/>
    <property type="match status" value="1"/>
</dbReference>
<dbReference type="SUPFAM" id="SSF47454">
    <property type="entry name" value="A DNA-binding domain in eukaryotic transcription factors"/>
    <property type="match status" value="1"/>
</dbReference>
<evidence type="ECO:0000256" key="5">
    <source>
        <dbReference type="ARBA" id="ARBA00023163"/>
    </source>
</evidence>
<evidence type="ECO:0000256" key="8">
    <source>
        <dbReference type="SAM" id="MobiDB-lite"/>
    </source>
</evidence>
<dbReference type="EMBL" id="FR906053">
    <property type="protein sequence ID" value="CDQ82818.1"/>
    <property type="molecule type" value="Genomic_DNA"/>
</dbReference>
<evidence type="ECO:0000256" key="7">
    <source>
        <dbReference type="SAM" id="Coils"/>
    </source>
</evidence>
<dbReference type="PROSITE" id="PS00036">
    <property type="entry name" value="BZIP_BASIC"/>
    <property type="match status" value="1"/>
</dbReference>
<evidence type="ECO:0000256" key="2">
    <source>
        <dbReference type="ARBA" id="ARBA00023015"/>
    </source>
</evidence>
<feature type="coiled-coil region" evidence="7">
    <location>
        <begin position="608"/>
        <end position="642"/>
    </location>
</feature>
<dbReference type="GO" id="GO:0000978">
    <property type="term" value="F:RNA polymerase II cis-regulatory region sequence-specific DNA binding"/>
    <property type="evidence" value="ECO:0007669"/>
    <property type="project" value="InterPro"/>
</dbReference>
<reference evidence="10" key="2">
    <citation type="submission" date="2014-03" db="EMBL/GenBank/DDBJ databases">
        <authorList>
            <person name="Genoscope - CEA"/>
        </authorList>
    </citation>
    <scope>NUCLEOTIDE SEQUENCE</scope>
</reference>
<dbReference type="InterPro" id="IPR004826">
    <property type="entry name" value="bZIP_Maf"/>
</dbReference>